<dbReference type="Proteomes" id="UP000009084">
    <property type="component" value="Unassembled WGS sequence"/>
</dbReference>
<dbReference type="GO" id="GO:0005384">
    <property type="term" value="F:manganese ion transmembrane transporter activity"/>
    <property type="evidence" value="ECO:0007669"/>
    <property type="project" value="TreeGrafter"/>
</dbReference>
<gene>
    <name evidence="7" type="ORF">CPC735_049310</name>
</gene>
<dbReference type="NCBIfam" id="NF037982">
    <property type="entry name" value="Nramp_1"/>
    <property type="match status" value="1"/>
</dbReference>
<evidence type="ECO:0000256" key="5">
    <source>
        <dbReference type="SAM" id="MobiDB-lite"/>
    </source>
</evidence>
<evidence type="ECO:0000256" key="6">
    <source>
        <dbReference type="SAM" id="Phobius"/>
    </source>
</evidence>
<dbReference type="GO" id="GO:0034755">
    <property type="term" value="P:iron ion transmembrane transport"/>
    <property type="evidence" value="ECO:0007669"/>
    <property type="project" value="TreeGrafter"/>
</dbReference>
<feature type="region of interest" description="Disordered" evidence="5">
    <location>
        <begin position="1"/>
        <end position="102"/>
    </location>
</feature>
<dbReference type="InterPro" id="IPR001046">
    <property type="entry name" value="NRAMP_fam"/>
</dbReference>
<accession>C5PGA8</accession>
<dbReference type="PANTHER" id="PTHR11706">
    <property type="entry name" value="SOLUTE CARRIER PROTEIN FAMILY 11 MEMBER"/>
    <property type="match status" value="1"/>
</dbReference>
<feature type="compositionally biased region" description="Basic and acidic residues" evidence="5">
    <location>
        <begin position="75"/>
        <end position="90"/>
    </location>
</feature>
<dbReference type="KEGG" id="cpw:9691176"/>
<sequence length="597" mass="63693">MNCPSRTDNPSDNPGWNQSPPLLTADLTTRKDLNGMANMRVRKGKGTGPNGTELNPGQDIPSKSTDEDEPGAHSAGKDAHASTVGEREVGLEEDVDNRRISSSSWPNFHGYSGGAGSGNLGKFGPRELIHRLVKTLRKFGQFIGPGFLIAVAYIDPGNYATDVAAGASAKYSLLFIIFMSNVIAVFLQSLCIKLGSVTGLNLAENCKAHLPKWLNILLYVLSEAAIIATDIAEVVGSAISLNLLFNIPLVAGCAITLVDVMVILIFYKPHGTMRALRAFEFFVMALVFGVVGCFCVQLSLIKESSVGEIFKGYLPSEAIVKDNGAVSLYLSCGILGATVMPHSIFLGSGVVQSRLREYDINRGYIDPSVQYGNTYEDKYRPTVHAIRGCLKYSVLELVLSLFTFALFVNSSILIVAGASLSGSEASDADLFGIHRLLSETISPAAGTVFAIALLLSGISAGIVCTIAGQMVSEGMLNWSVAPWLRRFITRSISIIPSVIIAAAVGKEGLNAALTASQVVLSAMLPFVSAPLIYFTSRSRYMTVEAGLMTGNSNPEGQEVEAVSMKNNWLVTILGVLIWIVITVLNIALLVLVGMGKA</sequence>
<keyword evidence="2 6" id="KW-0812">Transmembrane</keyword>
<feature type="transmembrane region" description="Helical" evidence="6">
    <location>
        <begin position="279"/>
        <end position="301"/>
    </location>
</feature>
<dbReference type="PANTHER" id="PTHR11706:SF101">
    <property type="entry name" value="MANGANESE TRANSPORTER SMF1"/>
    <property type="match status" value="1"/>
</dbReference>
<feature type="transmembrane region" description="Helical" evidence="6">
    <location>
        <begin position="326"/>
        <end position="346"/>
    </location>
</feature>
<feature type="transmembrane region" description="Helical" evidence="6">
    <location>
        <begin position="511"/>
        <end position="534"/>
    </location>
</feature>
<dbReference type="PRINTS" id="PR00447">
    <property type="entry name" value="NATRESASSCMP"/>
</dbReference>
<feature type="transmembrane region" description="Helical" evidence="6">
    <location>
        <begin position="245"/>
        <end position="267"/>
    </location>
</feature>
<protein>
    <submittedName>
        <fullName evidence="7">Transporter protein SMF2, putative</fullName>
    </submittedName>
</protein>
<dbReference type="VEuPathDB" id="FungiDB:CPC735_049310"/>
<dbReference type="AlphaFoldDB" id="C5PGA8"/>
<feature type="transmembrane region" description="Helical" evidence="6">
    <location>
        <begin position="216"/>
        <end position="239"/>
    </location>
</feature>
<dbReference type="Pfam" id="PF01566">
    <property type="entry name" value="Nramp"/>
    <property type="match status" value="1"/>
</dbReference>
<feature type="transmembrane region" description="Helical" evidence="6">
    <location>
        <begin position="397"/>
        <end position="421"/>
    </location>
</feature>
<feature type="transmembrane region" description="Helical" evidence="6">
    <location>
        <begin position="174"/>
        <end position="195"/>
    </location>
</feature>
<keyword evidence="4 6" id="KW-0472">Membrane</keyword>
<dbReference type="EMBL" id="ACFW01000049">
    <property type="protein sequence ID" value="EER23561.1"/>
    <property type="molecule type" value="Genomic_DNA"/>
</dbReference>
<evidence type="ECO:0000256" key="4">
    <source>
        <dbReference type="ARBA" id="ARBA00023136"/>
    </source>
</evidence>
<evidence type="ECO:0000313" key="7">
    <source>
        <dbReference type="EMBL" id="EER23561.1"/>
    </source>
</evidence>
<comment type="caution">
    <text evidence="7">The sequence shown here is derived from an EMBL/GenBank/DDBJ whole genome shotgun (WGS) entry which is preliminary data.</text>
</comment>
<evidence type="ECO:0000256" key="3">
    <source>
        <dbReference type="ARBA" id="ARBA00022989"/>
    </source>
</evidence>
<dbReference type="GO" id="GO:0030026">
    <property type="term" value="P:intracellular manganese ion homeostasis"/>
    <property type="evidence" value="ECO:0007669"/>
    <property type="project" value="TreeGrafter"/>
</dbReference>
<name>C5PGA8_COCP7</name>
<feature type="transmembrane region" description="Helical" evidence="6">
    <location>
        <begin position="136"/>
        <end position="154"/>
    </location>
</feature>
<dbReference type="NCBIfam" id="TIGR01197">
    <property type="entry name" value="nramp"/>
    <property type="match status" value="1"/>
</dbReference>
<dbReference type="GO" id="GO:0005886">
    <property type="term" value="C:plasma membrane"/>
    <property type="evidence" value="ECO:0007669"/>
    <property type="project" value="TreeGrafter"/>
</dbReference>
<reference evidence="7 8" key="1">
    <citation type="journal article" date="2009" name="Genome Res.">
        <title>Comparative genomic analyses of the human fungal pathogens Coccidioides and their relatives.</title>
        <authorList>
            <person name="Sharpton T.J."/>
            <person name="Stajich J.E."/>
            <person name="Rounsley S.D."/>
            <person name="Gardner M.J."/>
            <person name="Wortman J.R."/>
            <person name="Jordar V.S."/>
            <person name="Maiti R."/>
            <person name="Kodira C.D."/>
            <person name="Neafsey D.E."/>
            <person name="Zeng Q."/>
            <person name="Hung C.-Y."/>
            <person name="McMahan C."/>
            <person name="Muszewska A."/>
            <person name="Grynberg M."/>
            <person name="Mandel M.A."/>
            <person name="Kellner E.M."/>
            <person name="Barker B.M."/>
            <person name="Galgiani J.N."/>
            <person name="Orbach M.J."/>
            <person name="Kirkland T.N."/>
            <person name="Cole G.T."/>
            <person name="Henn M.R."/>
            <person name="Birren B.W."/>
            <person name="Taylor J.W."/>
        </authorList>
    </citation>
    <scope>NUCLEOTIDE SEQUENCE [LARGE SCALE GENOMIC DNA]</scope>
    <source>
        <strain evidence="8">C735</strain>
    </source>
</reference>
<proteinExistence type="inferred from homology"/>
<dbReference type="HOGENOM" id="CLU_020088_4_1_1"/>
<keyword evidence="3 6" id="KW-1133">Transmembrane helix</keyword>
<feature type="compositionally biased region" description="Polar residues" evidence="5">
    <location>
        <begin position="1"/>
        <end position="21"/>
    </location>
</feature>
<organism evidence="7 8">
    <name type="scientific">Coccidioides posadasii (strain C735)</name>
    <name type="common">Valley fever fungus</name>
    <dbReference type="NCBI Taxonomy" id="222929"/>
    <lineage>
        <taxon>Eukaryota</taxon>
        <taxon>Fungi</taxon>
        <taxon>Dikarya</taxon>
        <taxon>Ascomycota</taxon>
        <taxon>Pezizomycotina</taxon>
        <taxon>Eurotiomycetes</taxon>
        <taxon>Eurotiomycetidae</taxon>
        <taxon>Onygenales</taxon>
        <taxon>Onygenaceae</taxon>
        <taxon>Coccidioides</taxon>
    </lineage>
</organism>
<evidence type="ECO:0000256" key="2">
    <source>
        <dbReference type="ARBA" id="ARBA00022692"/>
    </source>
</evidence>
<feature type="transmembrane region" description="Helical" evidence="6">
    <location>
        <begin position="568"/>
        <end position="594"/>
    </location>
</feature>
<feature type="transmembrane region" description="Helical" evidence="6">
    <location>
        <begin position="441"/>
        <end position="466"/>
    </location>
</feature>
<evidence type="ECO:0000313" key="8">
    <source>
        <dbReference type="Proteomes" id="UP000009084"/>
    </source>
</evidence>
<comment type="subcellular location">
    <subcellularLocation>
        <location evidence="1">Membrane</location>
        <topology evidence="1">Multi-pass membrane protein</topology>
    </subcellularLocation>
</comment>
<dbReference type="GO" id="GO:0015086">
    <property type="term" value="F:cadmium ion transmembrane transporter activity"/>
    <property type="evidence" value="ECO:0007669"/>
    <property type="project" value="TreeGrafter"/>
</dbReference>
<dbReference type="HAMAP" id="MF_00221">
    <property type="entry name" value="NRAMP"/>
    <property type="match status" value="1"/>
</dbReference>
<dbReference type="OrthoDB" id="409173at2759"/>
<evidence type="ECO:0000256" key="1">
    <source>
        <dbReference type="ARBA" id="ARBA00004141"/>
    </source>
</evidence>
<feature type="transmembrane region" description="Helical" evidence="6">
    <location>
        <begin position="487"/>
        <end position="505"/>
    </location>
</feature>